<evidence type="ECO:0000256" key="3">
    <source>
        <dbReference type="ARBA" id="ARBA00022679"/>
    </source>
</evidence>
<proteinExistence type="inferred from homology"/>
<name>A0AAW2HG98_9NEOP</name>
<dbReference type="EMBL" id="JARGDH010000005">
    <property type="protein sequence ID" value="KAL0268678.1"/>
    <property type="molecule type" value="Genomic_DNA"/>
</dbReference>
<gene>
    <name evidence="5" type="ORF">PYX00_010520</name>
</gene>
<comment type="similarity">
    <text evidence="1 4">Belongs to the methyltransferase superfamily. METL family.</text>
</comment>
<dbReference type="EMBL" id="JARGDH010000005">
    <property type="protein sequence ID" value="KAL0268677.1"/>
    <property type="molecule type" value="Genomic_DNA"/>
</dbReference>
<comment type="function">
    <text evidence="4">S-adenosyl-L-methionine-dependent methyltransferase.</text>
</comment>
<dbReference type="Gene3D" id="3.40.50.150">
    <property type="entry name" value="Vaccinia Virus protein VP39"/>
    <property type="match status" value="1"/>
</dbReference>
<evidence type="ECO:0000313" key="5">
    <source>
        <dbReference type="EMBL" id="KAL0268678.1"/>
    </source>
</evidence>
<dbReference type="EC" id="2.1.1.-" evidence="4"/>
<dbReference type="PANTHER" id="PTHR22809:SF11">
    <property type="entry name" value="TRNA N(3)-METHYLCYTIDINE METHYLTRANSFERASE METTL2"/>
    <property type="match status" value="1"/>
</dbReference>
<accession>A0AAW2HG98</accession>
<reference evidence="5" key="1">
    <citation type="journal article" date="2024" name="Gigascience">
        <title>Chromosome-level genome of the poultry shaft louse Menopon gallinae provides insight into the host-switching and adaptive evolution of parasitic lice.</title>
        <authorList>
            <person name="Xu Y."/>
            <person name="Ma L."/>
            <person name="Liu S."/>
            <person name="Liang Y."/>
            <person name="Liu Q."/>
            <person name="He Z."/>
            <person name="Tian L."/>
            <person name="Duan Y."/>
            <person name="Cai W."/>
            <person name="Li H."/>
            <person name="Song F."/>
        </authorList>
    </citation>
    <scope>NUCLEOTIDE SEQUENCE</scope>
    <source>
        <strain evidence="5">Cailab_2023a</strain>
    </source>
</reference>
<keyword evidence="2 4" id="KW-0489">Methyltransferase</keyword>
<dbReference type="SUPFAM" id="SSF53335">
    <property type="entry name" value="S-adenosyl-L-methionine-dependent methyltransferases"/>
    <property type="match status" value="1"/>
</dbReference>
<dbReference type="GO" id="GO:0032259">
    <property type="term" value="P:methylation"/>
    <property type="evidence" value="ECO:0007669"/>
    <property type="project" value="UniProtKB-KW"/>
</dbReference>
<comment type="caution">
    <text evidence="5">The sequence shown here is derived from an EMBL/GenBank/DDBJ whole genome shotgun (WGS) entry which is preliminary data.</text>
</comment>
<sequence>MDIKSDVAADGDERRQFRSRFLTEGESVFKHNAWDDFPWDDKQEAEAQKAVNANSKDKFSDCEREKYEKDAGKFWDDFYSKHQDKFFKDRHWLFVEFPELNVRNRTLENKINMLEIGCGVGNTIVPLLQSDLGQSMYIYGCDFSEKAISILREHPLYDESLCNAFVCDVTSDDWVVPFEKNSLDIVTMIFVLSAITPEKHSHVIRKIKEYLKPGGLILYRDYARFDMAQLRFKNGRCISDNFYARGDGTRVYFFTQEEVKNLFTNEGFVEEQNFIDRRLQVNRSKQLKMYRIWIIAKYRKPL</sequence>
<evidence type="ECO:0000256" key="4">
    <source>
        <dbReference type="PIRNR" id="PIRNR037755"/>
    </source>
</evidence>
<protein>
    <recommendedName>
        <fullName evidence="4">tRNA N(3)-methylcytidine methyltransferase</fullName>
        <ecNumber evidence="4">2.1.1.-</ecNumber>
    </recommendedName>
</protein>
<dbReference type="AlphaFoldDB" id="A0AAW2HG98"/>
<dbReference type="Pfam" id="PF13489">
    <property type="entry name" value="Methyltransf_23"/>
    <property type="match status" value="1"/>
</dbReference>
<evidence type="ECO:0000256" key="2">
    <source>
        <dbReference type="ARBA" id="ARBA00022603"/>
    </source>
</evidence>
<dbReference type="PANTHER" id="PTHR22809">
    <property type="entry name" value="METHYLTRANSFERASE-RELATED"/>
    <property type="match status" value="1"/>
</dbReference>
<dbReference type="PIRSF" id="PIRSF037755">
    <property type="entry name" value="Mettl2_prd"/>
    <property type="match status" value="1"/>
</dbReference>
<dbReference type="EMBL" id="JARGDH010000005">
    <property type="protein sequence ID" value="KAL0268676.1"/>
    <property type="molecule type" value="Genomic_DNA"/>
</dbReference>
<keyword evidence="3 4" id="KW-0808">Transferase</keyword>
<dbReference type="CDD" id="cd02440">
    <property type="entry name" value="AdoMet_MTases"/>
    <property type="match status" value="1"/>
</dbReference>
<dbReference type="InterPro" id="IPR026113">
    <property type="entry name" value="METTL2/6/8-like"/>
</dbReference>
<dbReference type="InterPro" id="IPR029063">
    <property type="entry name" value="SAM-dependent_MTases_sf"/>
</dbReference>
<dbReference type="GO" id="GO:0052735">
    <property type="term" value="F:tRNA (cytidine-3-)-methyltransferase activity"/>
    <property type="evidence" value="ECO:0007669"/>
    <property type="project" value="TreeGrafter"/>
</dbReference>
<organism evidence="5">
    <name type="scientific">Menopon gallinae</name>
    <name type="common">poultry shaft louse</name>
    <dbReference type="NCBI Taxonomy" id="328185"/>
    <lineage>
        <taxon>Eukaryota</taxon>
        <taxon>Metazoa</taxon>
        <taxon>Ecdysozoa</taxon>
        <taxon>Arthropoda</taxon>
        <taxon>Hexapoda</taxon>
        <taxon>Insecta</taxon>
        <taxon>Pterygota</taxon>
        <taxon>Neoptera</taxon>
        <taxon>Paraneoptera</taxon>
        <taxon>Psocodea</taxon>
        <taxon>Troctomorpha</taxon>
        <taxon>Phthiraptera</taxon>
        <taxon>Amblycera</taxon>
        <taxon>Menoponidae</taxon>
        <taxon>Menopon</taxon>
    </lineage>
</organism>
<evidence type="ECO:0000256" key="1">
    <source>
        <dbReference type="ARBA" id="ARBA00009725"/>
    </source>
</evidence>